<dbReference type="NCBIfam" id="TIGR01617">
    <property type="entry name" value="arsC_related"/>
    <property type="match status" value="1"/>
</dbReference>
<keyword evidence="4" id="KW-1185">Reference proteome</keyword>
<gene>
    <name evidence="3" type="ORF">SAMN05428957_108136</name>
</gene>
<dbReference type="Pfam" id="PF03960">
    <property type="entry name" value="ArsC"/>
    <property type="match status" value="1"/>
</dbReference>
<reference evidence="4" key="1">
    <citation type="submission" date="2016-10" db="EMBL/GenBank/DDBJ databases">
        <authorList>
            <person name="Varghese N."/>
            <person name="Submissions S."/>
        </authorList>
    </citation>
    <scope>NUCLEOTIDE SEQUENCE [LARGE SCALE GENOMIC DNA]</scope>
    <source>
        <strain evidence="4">EPL6</strain>
    </source>
</reference>
<dbReference type="Proteomes" id="UP000198552">
    <property type="component" value="Unassembled WGS sequence"/>
</dbReference>
<dbReference type="RefSeq" id="WP_175488302.1">
    <property type="nucleotide sequence ID" value="NZ_FNHP01000008.1"/>
</dbReference>
<dbReference type="Gene3D" id="3.40.30.10">
    <property type="entry name" value="Glutaredoxin"/>
    <property type="match status" value="1"/>
</dbReference>
<accession>A0A1G9UFE2</accession>
<dbReference type="AlphaFoldDB" id="A0A1G9UFE2"/>
<dbReference type="InterPro" id="IPR036249">
    <property type="entry name" value="Thioredoxin-like_sf"/>
</dbReference>
<dbReference type="PANTHER" id="PTHR30041:SF8">
    <property type="entry name" value="PROTEIN YFFB"/>
    <property type="match status" value="1"/>
</dbReference>
<name>A0A1G9UFE2_9BURK</name>
<dbReference type="InterPro" id="IPR006660">
    <property type="entry name" value="Arsenate_reductase-like"/>
</dbReference>
<evidence type="ECO:0000256" key="1">
    <source>
        <dbReference type="ARBA" id="ARBA00007198"/>
    </source>
</evidence>
<comment type="similarity">
    <text evidence="1 2">Belongs to the ArsC family.</text>
</comment>
<dbReference type="EMBL" id="FNHP01000008">
    <property type="protein sequence ID" value="SDM58245.1"/>
    <property type="molecule type" value="Genomic_DNA"/>
</dbReference>
<dbReference type="STRING" id="1527607.SAMN05428957_108136"/>
<protein>
    <submittedName>
        <fullName evidence="3">Transcriptional regulator, Spx/MgsR family</fullName>
    </submittedName>
</protein>
<evidence type="ECO:0000313" key="3">
    <source>
        <dbReference type="EMBL" id="SDM58245.1"/>
    </source>
</evidence>
<dbReference type="PROSITE" id="PS51353">
    <property type="entry name" value="ARSC"/>
    <property type="match status" value="1"/>
</dbReference>
<organism evidence="3 4">
    <name type="scientific">Oryzisolibacter propanilivorax</name>
    <dbReference type="NCBI Taxonomy" id="1527607"/>
    <lineage>
        <taxon>Bacteria</taxon>
        <taxon>Pseudomonadati</taxon>
        <taxon>Pseudomonadota</taxon>
        <taxon>Betaproteobacteria</taxon>
        <taxon>Burkholderiales</taxon>
        <taxon>Comamonadaceae</taxon>
        <taxon>Oryzisolibacter</taxon>
    </lineage>
</organism>
<evidence type="ECO:0000313" key="4">
    <source>
        <dbReference type="Proteomes" id="UP000198552"/>
    </source>
</evidence>
<dbReference type="InterPro" id="IPR006504">
    <property type="entry name" value="Tscrpt_reg_Spx/MgsR"/>
</dbReference>
<sequence>MMARMNIPTITLYGIANCDTVKKSRAWLAAQGAEYQFHDFRKHGVPPGRPQQWLDGLGAAQLVNRRGTTWRRLDAGDQARADNPLAVAALLHEQPSLMRRPIVEWPDGMVSAGFDEAVWNERLRAASKT</sequence>
<proteinExistence type="inferred from homology"/>
<evidence type="ECO:0000256" key="2">
    <source>
        <dbReference type="PROSITE-ProRule" id="PRU01282"/>
    </source>
</evidence>
<dbReference type="PANTHER" id="PTHR30041">
    <property type="entry name" value="ARSENATE REDUCTASE"/>
    <property type="match status" value="1"/>
</dbReference>
<dbReference type="SUPFAM" id="SSF52833">
    <property type="entry name" value="Thioredoxin-like"/>
    <property type="match status" value="1"/>
</dbReference>